<sequence>MFDFMRRKKDVHSETDAHPSKPKQRVRRASLMLPTVRTGSSKKRERPMSGSFVPSNENAAGRPPLPRASSSTSSAVSFDFRNPFLDDEELPRMTRSQLDLTRSMGSSSSEPPVANIRHVARSSPTIVHPQGECAEVFYHVESRGTIDPFADEAHLAMSHCEENASEENSAAQTVSVRRRRSSLSAACRKSADYLHVNIPVAMFSPPIGVSHREIWTRV</sequence>
<protein>
    <submittedName>
        <fullName evidence="2">Uncharacterized protein</fullName>
    </submittedName>
</protein>
<name>A0A165Q6Q0_9APHY</name>
<dbReference type="Proteomes" id="UP000076727">
    <property type="component" value="Unassembled WGS sequence"/>
</dbReference>
<accession>A0A165Q6Q0</accession>
<evidence type="ECO:0000313" key="2">
    <source>
        <dbReference type="EMBL" id="KZT69080.1"/>
    </source>
</evidence>
<dbReference type="OrthoDB" id="2797032at2759"/>
<feature type="compositionally biased region" description="Basic residues" evidence="1">
    <location>
        <begin position="1"/>
        <end position="10"/>
    </location>
</feature>
<evidence type="ECO:0000313" key="3">
    <source>
        <dbReference type="Proteomes" id="UP000076727"/>
    </source>
</evidence>
<dbReference type="AlphaFoldDB" id="A0A165Q6Q0"/>
<dbReference type="EMBL" id="KV429061">
    <property type="protein sequence ID" value="KZT69080.1"/>
    <property type="molecule type" value="Genomic_DNA"/>
</dbReference>
<gene>
    <name evidence="2" type="ORF">DAEQUDRAFT_727280</name>
</gene>
<evidence type="ECO:0000256" key="1">
    <source>
        <dbReference type="SAM" id="MobiDB-lite"/>
    </source>
</evidence>
<proteinExistence type="predicted"/>
<feature type="region of interest" description="Disordered" evidence="1">
    <location>
        <begin position="1"/>
        <end position="74"/>
    </location>
</feature>
<organism evidence="2 3">
    <name type="scientific">Daedalea quercina L-15889</name>
    <dbReference type="NCBI Taxonomy" id="1314783"/>
    <lineage>
        <taxon>Eukaryota</taxon>
        <taxon>Fungi</taxon>
        <taxon>Dikarya</taxon>
        <taxon>Basidiomycota</taxon>
        <taxon>Agaricomycotina</taxon>
        <taxon>Agaricomycetes</taxon>
        <taxon>Polyporales</taxon>
        <taxon>Fomitopsis</taxon>
    </lineage>
</organism>
<keyword evidence="3" id="KW-1185">Reference proteome</keyword>
<reference evidence="2 3" key="1">
    <citation type="journal article" date="2016" name="Mol. Biol. Evol.">
        <title>Comparative Genomics of Early-Diverging Mushroom-Forming Fungi Provides Insights into the Origins of Lignocellulose Decay Capabilities.</title>
        <authorList>
            <person name="Nagy L.G."/>
            <person name="Riley R."/>
            <person name="Tritt A."/>
            <person name="Adam C."/>
            <person name="Daum C."/>
            <person name="Floudas D."/>
            <person name="Sun H."/>
            <person name="Yadav J.S."/>
            <person name="Pangilinan J."/>
            <person name="Larsson K.H."/>
            <person name="Matsuura K."/>
            <person name="Barry K."/>
            <person name="Labutti K."/>
            <person name="Kuo R."/>
            <person name="Ohm R.A."/>
            <person name="Bhattacharya S.S."/>
            <person name="Shirouzu T."/>
            <person name="Yoshinaga Y."/>
            <person name="Martin F.M."/>
            <person name="Grigoriev I.V."/>
            <person name="Hibbett D.S."/>
        </authorList>
    </citation>
    <scope>NUCLEOTIDE SEQUENCE [LARGE SCALE GENOMIC DNA]</scope>
    <source>
        <strain evidence="2 3">L-15889</strain>
    </source>
</reference>